<name>J9D8C8_EDHAE</name>
<accession>J9D8C8</accession>
<proteinExistence type="predicted"/>
<reference evidence="2 3" key="1">
    <citation type="submission" date="2011-08" db="EMBL/GenBank/DDBJ databases">
        <authorList>
            <person name="Liu Z.J."/>
            <person name="Shi F.L."/>
            <person name="Lu J.Q."/>
            <person name="Li M."/>
            <person name="Wang Z.L."/>
        </authorList>
    </citation>
    <scope>NUCLEOTIDE SEQUENCE [LARGE SCALE GENOMIC DNA]</scope>
    <source>
        <strain evidence="2 3">USNM 41457</strain>
    </source>
</reference>
<keyword evidence="3" id="KW-1185">Reference proteome</keyword>
<comment type="caution">
    <text evidence="2">The sequence shown here is derived from an EMBL/GenBank/DDBJ whole genome shotgun (WGS) entry which is preliminary data.</text>
</comment>
<evidence type="ECO:0000313" key="3">
    <source>
        <dbReference type="Proteomes" id="UP000003163"/>
    </source>
</evidence>
<gene>
    <name evidence="2" type="ORF">EDEG_01665</name>
</gene>
<feature type="chain" id="PRO_5003822873" evidence="1">
    <location>
        <begin position="26"/>
        <end position="120"/>
    </location>
</feature>
<keyword evidence="1" id="KW-0732">Signal</keyword>
<dbReference type="EMBL" id="AFBI03000025">
    <property type="protein sequence ID" value="EJW04031.1"/>
    <property type="molecule type" value="Genomic_DNA"/>
</dbReference>
<organism evidence="2 3">
    <name type="scientific">Edhazardia aedis (strain USNM 41457)</name>
    <name type="common">Microsporidian parasite</name>
    <dbReference type="NCBI Taxonomy" id="1003232"/>
    <lineage>
        <taxon>Eukaryota</taxon>
        <taxon>Fungi</taxon>
        <taxon>Fungi incertae sedis</taxon>
        <taxon>Microsporidia</taxon>
        <taxon>Edhazardia</taxon>
    </lineage>
</organism>
<dbReference type="AlphaFoldDB" id="J9D8C8"/>
<feature type="signal peptide" evidence="1">
    <location>
        <begin position="1"/>
        <end position="25"/>
    </location>
</feature>
<evidence type="ECO:0000256" key="1">
    <source>
        <dbReference type="SAM" id="SignalP"/>
    </source>
</evidence>
<dbReference type="VEuPathDB" id="MicrosporidiaDB:EDEG_01665"/>
<reference evidence="3" key="2">
    <citation type="submission" date="2015-07" db="EMBL/GenBank/DDBJ databases">
        <title>Contrasting host-pathogen interactions and genome evolution in two generalist and specialist microsporidian pathogens of mosquitoes.</title>
        <authorList>
            <consortium name="The Broad Institute Genomics Platform"/>
            <consortium name="The Broad Institute Genome Sequencing Center for Infectious Disease"/>
            <person name="Cuomo C.A."/>
            <person name="Sanscrainte N.D."/>
            <person name="Goldberg J.M."/>
            <person name="Heiman D."/>
            <person name="Young S."/>
            <person name="Zeng Q."/>
            <person name="Becnel J.J."/>
            <person name="Birren B.W."/>
        </authorList>
    </citation>
    <scope>NUCLEOTIDE SEQUENCE [LARGE SCALE GENOMIC DNA]</scope>
    <source>
        <strain evidence="3">USNM 41457</strain>
    </source>
</reference>
<protein>
    <submittedName>
        <fullName evidence="2">Uncharacterized protein</fullName>
    </submittedName>
</protein>
<sequence length="120" mass="13846">MLEIRFLYAFFCFQVNCSFFDLSCAENQAQQNSFSLPIYPVNATSNNLRARLAQCDQMINQIENKICDETMKINQSFLCGSGNSAKSREKFEVLIAELNAKEAKWMREKEDILKSLNNIK</sequence>
<dbReference type="Proteomes" id="UP000003163">
    <property type="component" value="Unassembled WGS sequence"/>
</dbReference>
<evidence type="ECO:0000313" key="2">
    <source>
        <dbReference type="EMBL" id="EJW04031.1"/>
    </source>
</evidence>
<dbReference type="InParanoid" id="J9D8C8"/>
<dbReference type="HOGENOM" id="CLU_2049667_0_0_1"/>